<evidence type="ECO:0000313" key="7">
    <source>
        <dbReference type="EMBL" id="GGF53662.1"/>
    </source>
</evidence>
<evidence type="ECO:0000256" key="6">
    <source>
        <dbReference type="SAM" id="Phobius"/>
    </source>
</evidence>
<evidence type="ECO:0000256" key="1">
    <source>
        <dbReference type="ARBA" id="ARBA00004651"/>
    </source>
</evidence>
<dbReference type="PANTHER" id="PTHR30250">
    <property type="entry name" value="PST FAMILY PREDICTED COLANIC ACID TRANSPORTER"/>
    <property type="match status" value="1"/>
</dbReference>
<keyword evidence="4 6" id="KW-1133">Transmembrane helix</keyword>
<accession>A0A917BQZ8</accession>
<keyword evidence="5 6" id="KW-0472">Membrane</keyword>
<organism evidence="7 8">
    <name type="scientific">Ornithinimicrobium tianjinense</name>
    <dbReference type="NCBI Taxonomy" id="1195761"/>
    <lineage>
        <taxon>Bacteria</taxon>
        <taxon>Bacillati</taxon>
        <taxon>Actinomycetota</taxon>
        <taxon>Actinomycetes</taxon>
        <taxon>Micrococcales</taxon>
        <taxon>Ornithinimicrobiaceae</taxon>
        <taxon>Ornithinimicrobium</taxon>
    </lineage>
</organism>
<evidence type="ECO:0008006" key="9">
    <source>
        <dbReference type="Google" id="ProtNLM"/>
    </source>
</evidence>
<dbReference type="EMBL" id="BMEM01000003">
    <property type="protein sequence ID" value="GGF53662.1"/>
    <property type="molecule type" value="Genomic_DNA"/>
</dbReference>
<name>A0A917BQZ8_9MICO</name>
<comment type="caution">
    <text evidence="7">The sequence shown here is derived from an EMBL/GenBank/DDBJ whole genome shotgun (WGS) entry which is preliminary data.</text>
</comment>
<feature type="transmembrane region" description="Helical" evidence="6">
    <location>
        <begin position="108"/>
        <end position="130"/>
    </location>
</feature>
<evidence type="ECO:0000256" key="2">
    <source>
        <dbReference type="ARBA" id="ARBA00022475"/>
    </source>
</evidence>
<feature type="transmembrane region" description="Helical" evidence="6">
    <location>
        <begin position="355"/>
        <end position="374"/>
    </location>
</feature>
<dbReference type="Pfam" id="PF01943">
    <property type="entry name" value="Polysacc_synt"/>
    <property type="match status" value="1"/>
</dbReference>
<dbReference type="AlphaFoldDB" id="A0A917BQZ8"/>
<feature type="transmembrane region" description="Helical" evidence="6">
    <location>
        <begin position="291"/>
        <end position="315"/>
    </location>
</feature>
<feature type="transmembrane region" description="Helical" evidence="6">
    <location>
        <begin position="142"/>
        <end position="162"/>
    </location>
</feature>
<feature type="transmembrane region" description="Helical" evidence="6">
    <location>
        <begin position="327"/>
        <end position="348"/>
    </location>
</feature>
<evidence type="ECO:0000256" key="5">
    <source>
        <dbReference type="ARBA" id="ARBA00023136"/>
    </source>
</evidence>
<proteinExistence type="predicted"/>
<feature type="transmembrane region" description="Helical" evidence="6">
    <location>
        <begin position="168"/>
        <end position="186"/>
    </location>
</feature>
<feature type="transmembrane region" description="Helical" evidence="6">
    <location>
        <begin position="36"/>
        <end position="63"/>
    </location>
</feature>
<reference evidence="7" key="1">
    <citation type="journal article" date="2014" name="Int. J. Syst. Evol. Microbiol.">
        <title>Complete genome sequence of Corynebacterium casei LMG S-19264T (=DSM 44701T), isolated from a smear-ripened cheese.</title>
        <authorList>
            <consortium name="US DOE Joint Genome Institute (JGI-PGF)"/>
            <person name="Walter F."/>
            <person name="Albersmeier A."/>
            <person name="Kalinowski J."/>
            <person name="Ruckert C."/>
        </authorList>
    </citation>
    <scope>NUCLEOTIDE SEQUENCE</scope>
    <source>
        <strain evidence="7">CGMCC 1.12160</strain>
    </source>
</reference>
<dbReference type="GO" id="GO:0005886">
    <property type="term" value="C:plasma membrane"/>
    <property type="evidence" value="ECO:0007669"/>
    <property type="project" value="UniProtKB-SubCell"/>
</dbReference>
<feature type="transmembrane region" description="Helical" evidence="6">
    <location>
        <begin position="380"/>
        <end position="400"/>
    </location>
</feature>
<keyword evidence="2" id="KW-1003">Cell membrane</keyword>
<protein>
    <recommendedName>
        <fullName evidence="9">Membrane protein involved in the export of O-antigen and teichoic acid</fullName>
    </recommendedName>
</protein>
<dbReference type="InterPro" id="IPR002797">
    <property type="entry name" value="Polysacc_synth"/>
</dbReference>
<feature type="transmembrane region" description="Helical" evidence="6">
    <location>
        <begin position="84"/>
        <end position="102"/>
    </location>
</feature>
<evidence type="ECO:0000313" key="8">
    <source>
        <dbReference type="Proteomes" id="UP000605670"/>
    </source>
</evidence>
<feature type="transmembrane region" description="Helical" evidence="6">
    <location>
        <begin position="438"/>
        <end position="458"/>
    </location>
</feature>
<reference evidence="7" key="2">
    <citation type="submission" date="2020-09" db="EMBL/GenBank/DDBJ databases">
        <authorList>
            <person name="Sun Q."/>
            <person name="Zhou Y."/>
        </authorList>
    </citation>
    <scope>NUCLEOTIDE SEQUENCE</scope>
    <source>
        <strain evidence="7">CGMCC 1.12160</strain>
    </source>
</reference>
<dbReference type="PANTHER" id="PTHR30250:SF26">
    <property type="entry name" value="PSMA PROTEIN"/>
    <property type="match status" value="1"/>
</dbReference>
<keyword evidence="8" id="KW-1185">Reference proteome</keyword>
<dbReference type="Proteomes" id="UP000605670">
    <property type="component" value="Unassembled WGS sequence"/>
</dbReference>
<gene>
    <name evidence="7" type="ORF">GCM10011366_21870</name>
</gene>
<comment type="subcellular location">
    <subcellularLocation>
        <location evidence="1">Cell membrane</location>
        <topology evidence="1">Multi-pass membrane protein</topology>
    </subcellularLocation>
</comment>
<sequence length="498" mass="51102">MRGALWTVVHTLVSLPLAFAVNIVVARVLDVEGYGRLTFLTTVIGIVGVVAGMGVTTALIQFGAKAHAAGRTQEVRRLLSASQGFRIGVSGPVTALVVLAVVHVDWWLLVLALFFGVGAPALLGGAAPALTIENRTDRSAQITMIGNILVQGAIVLAVLTLGTADSVWSARVVAGGLTLALPLLSIAREYRSAVLTPAPPWRLPRAFWKFAVPTGAAAVLGALVTNRTEVVILDWFSDERAMGLFGLAFGLAAHVYAPAQAFIGPLVPAISGLSEVDPASVGRAFLRTTRAGCVLAGLLLASALPALAALVPVIYGEGFAGASDMLIVMGVGSAVLLVGSPHMAFLMARLGGRRILMVNVISLACNLVAAFALIPLFGAWGAVVACVLGMLVRAVQISLGEAAAWGVRLSELGRSAAPIGSASLITFLLWLASRNVDLSPVPVAVLTAAVGFLLFVGATRVTGTGLTSADVRAISSALPSPLMKTGGMVLGLLRGRGA</sequence>
<feature type="transmembrane region" description="Helical" evidence="6">
    <location>
        <begin position="412"/>
        <end position="432"/>
    </location>
</feature>
<dbReference type="InterPro" id="IPR050833">
    <property type="entry name" value="Poly_Biosynth_Transport"/>
</dbReference>
<evidence type="ECO:0000256" key="4">
    <source>
        <dbReference type="ARBA" id="ARBA00022989"/>
    </source>
</evidence>
<evidence type="ECO:0000256" key="3">
    <source>
        <dbReference type="ARBA" id="ARBA00022692"/>
    </source>
</evidence>
<keyword evidence="3 6" id="KW-0812">Transmembrane</keyword>